<dbReference type="EMBL" id="FQVM01000008">
    <property type="protein sequence ID" value="SHE70717.1"/>
    <property type="molecule type" value="Genomic_DNA"/>
</dbReference>
<dbReference type="STRING" id="1533.SAMN05443638_10877"/>
<gene>
    <name evidence="9" type="ORF">SAMN05443638_10877</name>
</gene>
<dbReference type="PROSITE" id="PS51935">
    <property type="entry name" value="NLPC_P60"/>
    <property type="match status" value="1"/>
</dbReference>
<sequence length="417" mass="45716">MNRKIITSLIAVTILCGTSFTAMAAPTSEQQKVIQENRDKYADVNNKINDLTSKIDELDIQIQPIAIDIQNNNQKIEKVKEDVAATEKEIDKAKEELAKKEEVFGDRMRAIYKTGGQENYLAILLSSKSVGDFLTKAQAVGKIMSMDKQVIDEIFQKKSQLDNKVKELQDKNKELENLNAENQKKLDELNVKKDEQQKFVDELKEERSKIAVDLTESERPLIQYPVSVIDSNSSSIEDLQNAISMIKKVRTSLVSTVVDNEAQQAIDKAVKRIDDLKAAAAASVAASKPSSPNRGGGNAGSAPASASASAVINYAYNFRGAPYVYGATGPSSFDCSGFTSYVFRHFGISLGRTTYEQRYAGTSVSWGNLQPGDLVLTNGYGHVGIYVGNGQMIHAPRTGDVVKVGPIYGFVEGRRVL</sequence>
<evidence type="ECO:0000256" key="4">
    <source>
        <dbReference type="ARBA" id="ARBA00022801"/>
    </source>
</evidence>
<dbReference type="InterPro" id="IPR038765">
    <property type="entry name" value="Papain-like_cys_pep_sf"/>
</dbReference>
<keyword evidence="2" id="KW-0645">Protease</keyword>
<name>A0A1M4VPF0_9CLOT</name>
<dbReference type="GO" id="GO:0006508">
    <property type="term" value="P:proteolysis"/>
    <property type="evidence" value="ECO:0007669"/>
    <property type="project" value="UniProtKB-KW"/>
</dbReference>
<dbReference type="InterPro" id="IPR057309">
    <property type="entry name" value="PcsB_CC"/>
</dbReference>
<dbReference type="Pfam" id="PF24568">
    <property type="entry name" value="CC_PcsB"/>
    <property type="match status" value="1"/>
</dbReference>
<keyword evidence="6" id="KW-0175">Coiled coil</keyword>
<feature type="coiled-coil region" evidence="6">
    <location>
        <begin position="151"/>
        <end position="206"/>
    </location>
</feature>
<evidence type="ECO:0000313" key="9">
    <source>
        <dbReference type="EMBL" id="SHE70717.1"/>
    </source>
</evidence>
<protein>
    <submittedName>
        <fullName evidence="9">N-terminal domain of peptidoglycan hydrolase CwlO-containing protein</fullName>
    </submittedName>
</protein>
<dbReference type="InterPro" id="IPR051794">
    <property type="entry name" value="PG_Endopeptidase_C40"/>
</dbReference>
<proteinExistence type="inferred from homology"/>
<dbReference type="OrthoDB" id="9808890at2"/>
<dbReference type="GO" id="GO:0008234">
    <property type="term" value="F:cysteine-type peptidase activity"/>
    <property type="evidence" value="ECO:0007669"/>
    <property type="project" value="UniProtKB-KW"/>
</dbReference>
<keyword evidence="10" id="KW-1185">Reference proteome</keyword>
<dbReference type="RefSeq" id="WP_072894850.1">
    <property type="nucleotide sequence ID" value="NZ_FQVM01000008.1"/>
</dbReference>
<keyword evidence="3 7" id="KW-0732">Signal</keyword>
<accession>A0A1M4VPF0</accession>
<feature type="coiled-coil region" evidence="6">
    <location>
        <begin position="34"/>
        <end position="103"/>
    </location>
</feature>
<dbReference type="PANTHER" id="PTHR47359">
    <property type="entry name" value="PEPTIDOGLYCAN DL-ENDOPEPTIDASE CWLO"/>
    <property type="match status" value="1"/>
</dbReference>
<keyword evidence="5" id="KW-0788">Thiol protease</keyword>
<evidence type="ECO:0000256" key="7">
    <source>
        <dbReference type="SAM" id="SignalP"/>
    </source>
</evidence>
<evidence type="ECO:0000256" key="1">
    <source>
        <dbReference type="ARBA" id="ARBA00007074"/>
    </source>
</evidence>
<organism evidence="9 10">
    <name type="scientific">Clostridium fallax</name>
    <dbReference type="NCBI Taxonomy" id="1533"/>
    <lineage>
        <taxon>Bacteria</taxon>
        <taxon>Bacillati</taxon>
        <taxon>Bacillota</taxon>
        <taxon>Clostridia</taxon>
        <taxon>Eubacteriales</taxon>
        <taxon>Clostridiaceae</taxon>
        <taxon>Clostridium</taxon>
    </lineage>
</organism>
<evidence type="ECO:0000256" key="2">
    <source>
        <dbReference type="ARBA" id="ARBA00022670"/>
    </source>
</evidence>
<dbReference type="SUPFAM" id="SSF54001">
    <property type="entry name" value="Cysteine proteinases"/>
    <property type="match status" value="1"/>
</dbReference>
<dbReference type="Pfam" id="PF00877">
    <property type="entry name" value="NLPC_P60"/>
    <property type="match status" value="1"/>
</dbReference>
<evidence type="ECO:0000256" key="3">
    <source>
        <dbReference type="ARBA" id="ARBA00022729"/>
    </source>
</evidence>
<feature type="signal peptide" evidence="7">
    <location>
        <begin position="1"/>
        <end position="24"/>
    </location>
</feature>
<dbReference type="InterPro" id="IPR000064">
    <property type="entry name" value="NLP_P60_dom"/>
</dbReference>
<dbReference type="AlphaFoldDB" id="A0A1M4VPF0"/>
<dbReference type="PANTHER" id="PTHR47359:SF3">
    <property type="entry name" value="NLP_P60 DOMAIN-CONTAINING PROTEIN-RELATED"/>
    <property type="match status" value="1"/>
</dbReference>
<feature type="domain" description="NlpC/P60" evidence="8">
    <location>
        <begin position="305"/>
        <end position="417"/>
    </location>
</feature>
<feature type="chain" id="PRO_5012522117" evidence="7">
    <location>
        <begin position="25"/>
        <end position="417"/>
    </location>
</feature>
<keyword evidence="4 9" id="KW-0378">Hydrolase</keyword>
<evidence type="ECO:0000259" key="8">
    <source>
        <dbReference type="PROSITE" id="PS51935"/>
    </source>
</evidence>
<comment type="similarity">
    <text evidence="1">Belongs to the peptidase C40 family.</text>
</comment>
<evidence type="ECO:0000313" key="10">
    <source>
        <dbReference type="Proteomes" id="UP000184035"/>
    </source>
</evidence>
<evidence type="ECO:0000256" key="5">
    <source>
        <dbReference type="ARBA" id="ARBA00022807"/>
    </source>
</evidence>
<dbReference type="Gene3D" id="6.10.250.3150">
    <property type="match status" value="1"/>
</dbReference>
<dbReference type="Proteomes" id="UP000184035">
    <property type="component" value="Unassembled WGS sequence"/>
</dbReference>
<evidence type="ECO:0000256" key="6">
    <source>
        <dbReference type="SAM" id="Coils"/>
    </source>
</evidence>
<dbReference type="Gene3D" id="3.90.1720.10">
    <property type="entry name" value="endopeptidase domain like (from Nostoc punctiforme)"/>
    <property type="match status" value="1"/>
</dbReference>
<reference evidence="9 10" key="1">
    <citation type="submission" date="2016-11" db="EMBL/GenBank/DDBJ databases">
        <authorList>
            <person name="Jaros S."/>
            <person name="Januszkiewicz K."/>
            <person name="Wedrychowicz H."/>
        </authorList>
    </citation>
    <scope>NUCLEOTIDE SEQUENCE [LARGE SCALE GENOMIC DNA]</scope>
    <source>
        <strain evidence="9 10">DSM 2631</strain>
    </source>
</reference>